<evidence type="ECO:0000313" key="2">
    <source>
        <dbReference type="Proteomes" id="UP001438490"/>
    </source>
</evidence>
<name>A0AAX4MWR7_9CAUD</name>
<keyword evidence="2" id="KW-1185">Reference proteome</keyword>
<protein>
    <submittedName>
        <fullName evidence="1">Uncharacterized protein</fullName>
    </submittedName>
</protein>
<dbReference type="Proteomes" id="UP001438490">
    <property type="component" value="Segment"/>
</dbReference>
<sequence>MVLCHEPPLATYVELDTVCNTEDLHNMLEIMEARATYAEVAKIIAEQNKPK</sequence>
<gene>
    <name evidence="1" type="ORF">Amme3_00016</name>
</gene>
<accession>A0AAX4MWR7</accession>
<proteinExistence type="predicted"/>
<dbReference type="EMBL" id="PP496413">
    <property type="protein sequence ID" value="WYV99012.1"/>
    <property type="molecule type" value="Genomic_DNA"/>
</dbReference>
<evidence type="ECO:0000313" key="1">
    <source>
        <dbReference type="EMBL" id="WYV99012.1"/>
    </source>
</evidence>
<organism evidence="1 2">
    <name type="scientific">Pseudomonas phage vB_PpuM-Amme-3</name>
    <dbReference type="NCBI Taxonomy" id="3132617"/>
    <lineage>
        <taxon>Viruses</taxon>
        <taxon>Duplodnaviria</taxon>
        <taxon>Heunggongvirae</taxon>
        <taxon>Uroviricota</taxon>
        <taxon>Caudoviricetes</taxon>
        <taxon>Vandenendeviridae</taxon>
        <taxon>Gorskivirinae</taxon>
        <taxon>Tartuvirus</taxon>
        <taxon>Tartuvirus amme3</taxon>
    </lineage>
</organism>
<reference evidence="1 2" key="1">
    <citation type="submission" date="2024-03" db="EMBL/GenBank/DDBJ databases">
        <title>Isolation and characterization of a phage collection against Pseudomonas putida.</title>
        <authorList>
            <person name="Brauer A."/>
            <person name="Rosendahl S."/>
            <person name="Kangsep A."/>
            <person name="Rikberg R."/>
            <person name="Lewanczyk A.C."/>
            <person name="Horak R."/>
            <person name="Tamman H."/>
        </authorList>
    </citation>
    <scope>NUCLEOTIDE SEQUENCE [LARGE SCALE GENOMIC DNA]</scope>
</reference>